<feature type="transmembrane region" description="Helical" evidence="1">
    <location>
        <begin position="69"/>
        <end position="90"/>
    </location>
</feature>
<keyword evidence="1" id="KW-1133">Transmembrane helix</keyword>
<dbReference type="NCBIfam" id="NF033773">
    <property type="entry name" value="tellur_TrgA"/>
    <property type="match status" value="1"/>
</dbReference>
<protein>
    <submittedName>
        <fullName evidence="2">TrgA family protein</fullName>
    </submittedName>
</protein>
<accession>A0ABV7DUK5</accession>
<gene>
    <name evidence="2" type="ORF">ACFOD6_09205</name>
</gene>
<dbReference type="Proteomes" id="UP001595445">
    <property type="component" value="Unassembled WGS sequence"/>
</dbReference>
<evidence type="ECO:0000256" key="1">
    <source>
        <dbReference type="SAM" id="Phobius"/>
    </source>
</evidence>
<keyword evidence="1" id="KW-0812">Transmembrane</keyword>
<keyword evidence="1" id="KW-0472">Membrane</keyword>
<sequence>MPTQMPTGAKAMSAVAFAVVGWLVANAYVQNMPVAEAVGRVREIAALIGAIVGWRVMGPSVGKGYLESAAAGLKTVIVLVFFSLLVVGIYEMLQESMKMRYEGPLDAIVDIFGRMLERAPTLATGGVIGAMVLGGVIGGILAENANRRWR</sequence>
<proteinExistence type="predicted"/>
<dbReference type="EMBL" id="JBHRSM010000015">
    <property type="protein sequence ID" value="MFC3086224.1"/>
    <property type="molecule type" value="Genomic_DNA"/>
</dbReference>
<keyword evidence="3" id="KW-1185">Reference proteome</keyword>
<evidence type="ECO:0000313" key="2">
    <source>
        <dbReference type="EMBL" id="MFC3086224.1"/>
    </source>
</evidence>
<reference evidence="3" key="1">
    <citation type="journal article" date="2019" name="Int. J. Syst. Evol. Microbiol.">
        <title>The Global Catalogue of Microorganisms (GCM) 10K type strain sequencing project: providing services to taxonomists for standard genome sequencing and annotation.</title>
        <authorList>
            <consortium name="The Broad Institute Genomics Platform"/>
            <consortium name="The Broad Institute Genome Sequencing Center for Infectious Disease"/>
            <person name="Wu L."/>
            <person name="Ma J."/>
        </authorList>
    </citation>
    <scope>NUCLEOTIDE SEQUENCE [LARGE SCALE GENOMIC DNA]</scope>
    <source>
        <strain evidence="3">KCTC 62102</strain>
    </source>
</reference>
<dbReference type="InterPro" id="IPR047784">
    <property type="entry name" value="TrgA"/>
</dbReference>
<evidence type="ECO:0000313" key="3">
    <source>
        <dbReference type="Proteomes" id="UP001595445"/>
    </source>
</evidence>
<feature type="transmembrane region" description="Helical" evidence="1">
    <location>
        <begin position="37"/>
        <end position="57"/>
    </location>
</feature>
<name>A0ABV7DUK5_9RHOB</name>
<organism evidence="2 3">
    <name type="scientific">Tabrizicola soli</name>
    <dbReference type="NCBI Taxonomy" id="2185115"/>
    <lineage>
        <taxon>Bacteria</taxon>
        <taxon>Pseudomonadati</taxon>
        <taxon>Pseudomonadota</taxon>
        <taxon>Alphaproteobacteria</taxon>
        <taxon>Rhodobacterales</taxon>
        <taxon>Paracoccaceae</taxon>
        <taxon>Tabrizicola</taxon>
    </lineage>
</organism>
<comment type="caution">
    <text evidence="2">The sequence shown here is derived from an EMBL/GenBank/DDBJ whole genome shotgun (WGS) entry which is preliminary data.</text>
</comment>
<feature type="transmembrane region" description="Helical" evidence="1">
    <location>
        <begin position="122"/>
        <end position="142"/>
    </location>
</feature>
<dbReference type="RefSeq" id="WP_197645371.1">
    <property type="nucleotide sequence ID" value="NZ_JAEACP010000014.1"/>
</dbReference>